<evidence type="ECO:0000259" key="2">
    <source>
        <dbReference type="Pfam" id="PF00934"/>
    </source>
</evidence>
<accession>A0A557XBU4</accession>
<evidence type="ECO:0000256" key="1">
    <source>
        <dbReference type="SAM" id="MobiDB-lite"/>
    </source>
</evidence>
<reference evidence="3 4" key="1">
    <citation type="submission" date="2019-07" db="EMBL/GenBank/DDBJ databases">
        <title>New Mycobacterium species.</title>
        <authorList>
            <person name="Tortoli E."/>
            <person name="Ghielmetti G."/>
            <person name="Friedel U."/>
            <person name="Trovato A."/>
        </authorList>
    </citation>
    <scope>NUCLEOTIDE SEQUENCE [LARGE SCALE GENOMIC DNA]</scope>
    <source>
        <strain evidence="3 4">16-83</strain>
    </source>
</reference>
<sequence length="153" mass="15774">MLSGKTPVSATSLQHSDAIRNRPWPRIRTQALNSAAADGFSSSKVTDLLTRRLIVSFLVTLPDLLGTSAGRPALIGPSMVSSNAAAEPPTTQVAPTAAEWFSALRGAHSASHGLADQTVASLANQIHESFVGAPAAGAADYAITENLDAAVTR</sequence>
<evidence type="ECO:0000313" key="4">
    <source>
        <dbReference type="Proteomes" id="UP000320513"/>
    </source>
</evidence>
<organism evidence="3 4">
    <name type="scientific">Mycobacterium helveticum</name>
    <dbReference type="NCBI Taxonomy" id="2592811"/>
    <lineage>
        <taxon>Bacteria</taxon>
        <taxon>Bacillati</taxon>
        <taxon>Actinomycetota</taxon>
        <taxon>Actinomycetes</taxon>
        <taxon>Mycobacteriales</taxon>
        <taxon>Mycobacteriaceae</taxon>
        <taxon>Mycobacterium</taxon>
    </lineage>
</organism>
<dbReference type="Proteomes" id="UP000320513">
    <property type="component" value="Unassembled WGS sequence"/>
</dbReference>
<dbReference type="Gene3D" id="1.10.287.850">
    <property type="entry name" value="HP0062-like domain"/>
    <property type="match status" value="1"/>
</dbReference>
<keyword evidence="4" id="KW-1185">Reference proteome</keyword>
<feature type="region of interest" description="Disordered" evidence="1">
    <location>
        <begin position="1"/>
        <end position="22"/>
    </location>
</feature>
<dbReference type="SUPFAM" id="SSF140459">
    <property type="entry name" value="PE/PPE dimer-like"/>
    <property type="match status" value="1"/>
</dbReference>
<dbReference type="InterPro" id="IPR038332">
    <property type="entry name" value="PPE_sf"/>
</dbReference>
<dbReference type="Pfam" id="PF00934">
    <property type="entry name" value="PE"/>
    <property type="match status" value="1"/>
</dbReference>
<feature type="domain" description="PE" evidence="2">
    <location>
        <begin position="59"/>
        <end position="146"/>
    </location>
</feature>
<dbReference type="EMBL" id="VMQU01000162">
    <property type="protein sequence ID" value="TVS82997.1"/>
    <property type="molecule type" value="Genomic_DNA"/>
</dbReference>
<comment type="caution">
    <text evidence="3">The sequence shown here is derived from an EMBL/GenBank/DDBJ whole genome shotgun (WGS) entry which is preliminary data.</text>
</comment>
<proteinExistence type="predicted"/>
<gene>
    <name evidence="3" type="ORF">FPZ47_24595</name>
</gene>
<dbReference type="InterPro" id="IPR000084">
    <property type="entry name" value="PE-PGRS_N"/>
</dbReference>
<evidence type="ECO:0000313" key="3">
    <source>
        <dbReference type="EMBL" id="TVS82997.1"/>
    </source>
</evidence>
<protein>
    <submittedName>
        <fullName evidence="3">PE family protein</fullName>
    </submittedName>
</protein>
<name>A0A557XBU4_9MYCO</name>
<feature type="compositionally biased region" description="Polar residues" evidence="1">
    <location>
        <begin position="1"/>
        <end position="15"/>
    </location>
</feature>
<dbReference type="AlphaFoldDB" id="A0A557XBU4"/>